<accession>A0A0F0KSC2</accession>
<sequence length="157" mass="16902">MLAKRSLIILGTIGTIVALAGCSPATPDQASSACDSAFEAASAAMNEHYATHPLFGAEYDALYADGAIDENEQPQLDAMIADEQTKFAALVDPVYDSCSSVEDLYAGAFAHREDADWALLDVESMSREEIKKGFIVSYCYGNEARPACADFVADDWR</sequence>
<evidence type="ECO:0008006" key="4">
    <source>
        <dbReference type="Google" id="ProtNLM"/>
    </source>
</evidence>
<proteinExistence type="predicted"/>
<feature type="chain" id="PRO_5039133398" description="Lipoprotein" evidence="1">
    <location>
        <begin position="21"/>
        <end position="157"/>
    </location>
</feature>
<name>A0A0F0KSC2_9MICO</name>
<evidence type="ECO:0000313" key="2">
    <source>
        <dbReference type="EMBL" id="KJL23797.1"/>
    </source>
</evidence>
<dbReference type="OrthoDB" id="5073507at2"/>
<dbReference type="PATRIC" id="fig|82380.10.peg.1340"/>
<dbReference type="RefSeq" id="WP_045263254.1">
    <property type="nucleotide sequence ID" value="NZ_JYIV01000022.1"/>
</dbReference>
<evidence type="ECO:0000313" key="3">
    <source>
        <dbReference type="Proteomes" id="UP000033725"/>
    </source>
</evidence>
<feature type="signal peptide" evidence="1">
    <location>
        <begin position="1"/>
        <end position="20"/>
    </location>
</feature>
<protein>
    <recommendedName>
        <fullName evidence="4">Lipoprotein</fullName>
    </recommendedName>
</protein>
<dbReference type="AlphaFoldDB" id="A0A0F0KSC2"/>
<organism evidence="2 3">
    <name type="scientific">Microbacterium oxydans</name>
    <dbReference type="NCBI Taxonomy" id="82380"/>
    <lineage>
        <taxon>Bacteria</taxon>
        <taxon>Bacillati</taxon>
        <taxon>Actinomycetota</taxon>
        <taxon>Actinomycetes</taxon>
        <taxon>Micrococcales</taxon>
        <taxon>Microbacteriaceae</taxon>
        <taxon>Microbacterium</taxon>
    </lineage>
</organism>
<evidence type="ECO:0000256" key="1">
    <source>
        <dbReference type="SAM" id="SignalP"/>
    </source>
</evidence>
<gene>
    <name evidence="2" type="ORF">RN51_01332</name>
</gene>
<comment type="caution">
    <text evidence="2">The sequence shown here is derived from an EMBL/GenBank/DDBJ whole genome shotgun (WGS) entry which is preliminary data.</text>
</comment>
<dbReference type="EMBL" id="JYIV01000022">
    <property type="protein sequence ID" value="KJL23797.1"/>
    <property type="molecule type" value="Genomic_DNA"/>
</dbReference>
<dbReference type="Proteomes" id="UP000033725">
    <property type="component" value="Unassembled WGS sequence"/>
</dbReference>
<keyword evidence="1" id="KW-0732">Signal</keyword>
<reference evidence="2 3" key="1">
    <citation type="submission" date="2015-02" db="EMBL/GenBank/DDBJ databases">
        <title>Draft genome sequences of ten Microbacterium spp. with emphasis on heavy metal contaminated environments.</title>
        <authorList>
            <person name="Corretto E."/>
        </authorList>
    </citation>
    <scope>NUCLEOTIDE SEQUENCE [LARGE SCALE GENOMIC DNA]</scope>
    <source>
        <strain evidence="2 3">BEL163</strain>
    </source>
</reference>
<dbReference type="PROSITE" id="PS51257">
    <property type="entry name" value="PROKAR_LIPOPROTEIN"/>
    <property type="match status" value="1"/>
</dbReference>